<feature type="domain" description="Fe/B12 periplasmic-binding" evidence="1">
    <location>
        <begin position="69"/>
        <end position="324"/>
    </location>
</feature>
<protein>
    <submittedName>
        <fullName evidence="2">Hemin ABC transporter substrate-binding protein</fullName>
    </submittedName>
</protein>
<dbReference type="Proteomes" id="UP001424441">
    <property type="component" value="Unassembled WGS sequence"/>
</dbReference>
<dbReference type="PANTHER" id="PTHR30535:SF4">
    <property type="entry name" value="HEMIN-BINDING PERIPLASMIC PROTEIN HMUT"/>
    <property type="match status" value="1"/>
</dbReference>
<dbReference type="Gene3D" id="3.40.50.1980">
    <property type="entry name" value="Nitrogenase molybdenum iron protein domain"/>
    <property type="match status" value="2"/>
</dbReference>
<dbReference type="PANTHER" id="PTHR30535">
    <property type="entry name" value="VITAMIN B12-BINDING PROTEIN"/>
    <property type="match status" value="1"/>
</dbReference>
<evidence type="ECO:0000313" key="3">
    <source>
        <dbReference type="Proteomes" id="UP001424441"/>
    </source>
</evidence>
<organism evidence="2 3">
    <name type="scientific">Paenochrobactrum glaciei</name>
    <dbReference type="NCBI Taxonomy" id="486407"/>
    <lineage>
        <taxon>Bacteria</taxon>
        <taxon>Pseudomonadati</taxon>
        <taxon>Pseudomonadota</taxon>
        <taxon>Alphaproteobacteria</taxon>
        <taxon>Hyphomicrobiales</taxon>
        <taxon>Brucellaceae</taxon>
        <taxon>Paenochrobactrum</taxon>
    </lineage>
</organism>
<name>A0ABN1FEY2_9HYPH</name>
<dbReference type="Pfam" id="PF01497">
    <property type="entry name" value="Peripla_BP_2"/>
    <property type="match status" value="1"/>
</dbReference>
<dbReference type="SUPFAM" id="SSF53807">
    <property type="entry name" value="Helical backbone' metal receptor"/>
    <property type="match status" value="1"/>
</dbReference>
<reference evidence="2 3" key="1">
    <citation type="journal article" date="2019" name="Int. J. Syst. Evol. Microbiol.">
        <title>The Global Catalogue of Microorganisms (GCM) 10K type strain sequencing project: providing services to taxonomists for standard genome sequencing and annotation.</title>
        <authorList>
            <consortium name="The Broad Institute Genomics Platform"/>
            <consortium name="The Broad Institute Genome Sequencing Center for Infectious Disease"/>
            <person name="Wu L."/>
            <person name="Ma J."/>
        </authorList>
    </citation>
    <scope>NUCLEOTIDE SEQUENCE [LARGE SCALE GENOMIC DNA]</scope>
    <source>
        <strain evidence="2 3">JCM 15115</strain>
    </source>
</reference>
<dbReference type="EMBL" id="BAAADE010000001">
    <property type="protein sequence ID" value="GAA0589362.1"/>
    <property type="molecule type" value="Genomic_DNA"/>
</dbReference>
<keyword evidence="3" id="KW-1185">Reference proteome</keyword>
<proteinExistence type="predicted"/>
<comment type="caution">
    <text evidence="2">The sequence shown here is derived from an EMBL/GenBank/DDBJ whole genome shotgun (WGS) entry which is preliminary data.</text>
</comment>
<dbReference type="PROSITE" id="PS50983">
    <property type="entry name" value="FE_B12_PBP"/>
    <property type="match status" value="1"/>
</dbReference>
<sequence>MKQMVGRMNFLSMCSSDALLRKTRQGLLAGVVATLSLAVLAPVAMTSALAAGNEPVISATVETLKDTSRLLTVGGSLTEIVYALGEEGRLIGRDTTGTYPPSAEKLTDVGYMRQLSPEGVLSINPSAILMLEGSGPPETIEVLKKASVPVVMVPDSMNHEGVLEKIRIVGKVLGVSEKAEALVASVDEDIKKTEELAQSIKEPKRVLFILSVQNGRLQASGTGTAADNVIKMAGGINVIDSFAGYKQMTDEAIDKLAPDLILMMTGSGDHMARAADILSHPAIVSTPAAKTKSIVQMDGLYLLGFGPRTGKAVRELTEALYPEKKN</sequence>
<accession>A0ABN1FEY2</accession>
<dbReference type="InterPro" id="IPR050902">
    <property type="entry name" value="ABC_Transporter_SBP"/>
</dbReference>
<dbReference type="CDD" id="cd01149">
    <property type="entry name" value="HutB"/>
    <property type="match status" value="1"/>
</dbReference>
<evidence type="ECO:0000313" key="2">
    <source>
        <dbReference type="EMBL" id="GAA0589362.1"/>
    </source>
</evidence>
<dbReference type="InterPro" id="IPR002491">
    <property type="entry name" value="ABC_transptr_periplasmic_BD"/>
</dbReference>
<gene>
    <name evidence="2" type="ORF">GCM10008943_00470</name>
</gene>
<evidence type="ECO:0000259" key="1">
    <source>
        <dbReference type="PROSITE" id="PS50983"/>
    </source>
</evidence>